<dbReference type="InterPro" id="IPR048279">
    <property type="entry name" value="MdtK-like"/>
</dbReference>
<evidence type="ECO:0000256" key="13">
    <source>
        <dbReference type="SAM" id="Phobius"/>
    </source>
</evidence>
<feature type="transmembrane region" description="Helical" evidence="13">
    <location>
        <begin position="421"/>
        <end position="440"/>
    </location>
</feature>
<evidence type="ECO:0000256" key="4">
    <source>
        <dbReference type="ARBA" id="ARBA00020268"/>
    </source>
</evidence>
<evidence type="ECO:0000313" key="14">
    <source>
        <dbReference type="EMBL" id="MBU3804047.1"/>
    </source>
</evidence>
<protein>
    <recommendedName>
        <fullName evidence="4">Probable multidrug resistance protein NorM</fullName>
    </recommendedName>
    <alternativeName>
        <fullName evidence="12">Multidrug-efflux transporter</fullName>
    </alternativeName>
</protein>
<feature type="transmembrane region" description="Helical" evidence="13">
    <location>
        <begin position="169"/>
        <end position="192"/>
    </location>
</feature>
<evidence type="ECO:0000256" key="6">
    <source>
        <dbReference type="ARBA" id="ARBA00022449"/>
    </source>
</evidence>
<evidence type="ECO:0000256" key="12">
    <source>
        <dbReference type="ARBA" id="ARBA00031636"/>
    </source>
</evidence>
<evidence type="ECO:0000256" key="1">
    <source>
        <dbReference type="ARBA" id="ARBA00003408"/>
    </source>
</evidence>
<comment type="similarity">
    <text evidence="3">Belongs to the multi antimicrobial extrusion (MATE) (TC 2.A.66.1) family.</text>
</comment>
<feature type="transmembrane region" description="Helical" evidence="13">
    <location>
        <begin position="357"/>
        <end position="375"/>
    </location>
</feature>
<dbReference type="Pfam" id="PF01554">
    <property type="entry name" value="MatE"/>
    <property type="match status" value="2"/>
</dbReference>
<keyword evidence="9 13" id="KW-1133">Transmembrane helix</keyword>
<keyword evidence="7" id="KW-1003">Cell membrane</keyword>
<keyword evidence="10" id="KW-0406">Ion transport</keyword>
<reference evidence="14" key="2">
    <citation type="submission" date="2021-04" db="EMBL/GenBank/DDBJ databases">
        <authorList>
            <person name="Gilroy R."/>
        </authorList>
    </citation>
    <scope>NUCLEOTIDE SEQUENCE</scope>
    <source>
        <strain evidence="14">B5-657</strain>
    </source>
</reference>
<evidence type="ECO:0000256" key="8">
    <source>
        <dbReference type="ARBA" id="ARBA00022692"/>
    </source>
</evidence>
<feature type="transmembrane region" description="Helical" evidence="13">
    <location>
        <begin position="96"/>
        <end position="118"/>
    </location>
</feature>
<dbReference type="PANTHER" id="PTHR43298">
    <property type="entry name" value="MULTIDRUG RESISTANCE PROTEIN NORM-RELATED"/>
    <property type="match status" value="1"/>
</dbReference>
<sequence length="454" mass="49554">MARKYNRDMILSGNLTKAILTLSIPVIFNSLIQTMYNLTDTFWLGKIGTEHMAAITLVSPIQSIVVNFGTGITAAGAILIAQYVGAKDEDNANRMVGQLFSCAMLFSIICSLACMLTTPSIVRWLGAEGNVYTYGKTYLQIVIMDMPFLFMINLFSAVNQAQGDTVRPLLLNIVGVVLNMILDPLFMVVMGWGITGAALATLLAKVPCALIAFYSLIKASNPIHINLKNLKFEKKKIMQIIKIGLPTAVGGSTMQFGFLLMSKNVLAYGPIAVAAYGIGNRVNGLITTASNAMGSATSTIVGQNAGAGQYERADKGYRLARNMIVVFLLIGGIILSREAIAAPIVKIFSSDEEVIRLGMQYLVILAIYCWTNGVYNTTMGLFQGTGHTMITMAIDASRLWIFRFVTLYICESVLHLGVQSVWYSVVISNALSALALYILYHTKIWRRNNISVEV</sequence>
<proteinExistence type="inferred from homology"/>
<feature type="transmembrane region" description="Helical" evidence="13">
    <location>
        <begin position="237"/>
        <end position="260"/>
    </location>
</feature>
<reference evidence="14" key="1">
    <citation type="journal article" date="2021" name="PeerJ">
        <title>Extensive microbial diversity within the chicken gut microbiome revealed by metagenomics and culture.</title>
        <authorList>
            <person name="Gilroy R."/>
            <person name="Ravi A."/>
            <person name="Getino M."/>
            <person name="Pursley I."/>
            <person name="Horton D.L."/>
            <person name="Alikhan N.F."/>
            <person name="Baker D."/>
            <person name="Gharbi K."/>
            <person name="Hall N."/>
            <person name="Watson M."/>
            <person name="Adriaenssens E.M."/>
            <person name="Foster-Nyarko E."/>
            <person name="Jarju S."/>
            <person name="Secka A."/>
            <person name="Antonio M."/>
            <person name="Oren A."/>
            <person name="Chaudhuri R.R."/>
            <person name="La Ragione R."/>
            <person name="Hildebrand F."/>
            <person name="Pallen M.J."/>
        </authorList>
    </citation>
    <scope>NUCLEOTIDE SEQUENCE</scope>
    <source>
        <strain evidence="14">B5-657</strain>
    </source>
</reference>
<dbReference type="AlphaFoldDB" id="A0A9E2NKM8"/>
<evidence type="ECO:0000256" key="5">
    <source>
        <dbReference type="ARBA" id="ARBA00022448"/>
    </source>
</evidence>
<dbReference type="InterPro" id="IPR050222">
    <property type="entry name" value="MATE_MdtK"/>
</dbReference>
<comment type="subcellular location">
    <subcellularLocation>
        <location evidence="2">Cell membrane</location>
        <topology evidence="2">Multi-pass membrane protein</topology>
    </subcellularLocation>
</comment>
<comment type="function">
    <text evidence="1">Multidrug efflux pump.</text>
</comment>
<dbReference type="CDD" id="cd13138">
    <property type="entry name" value="MATE_yoeA_like"/>
    <property type="match status" value="1"/>
</dbReference>
<dbReference type="InterPro" id="IPR002528">
    <property type="entry name" value="MATE_fam"/>
</dbReference>
<dbReference type="GO" id="GO:0005886">
    <property type="term" value="C:plasma membrane"/>
    <property type="evidence" value="ECO:0007669"/>
    <property type="project" value="UniProtKB-SubCell"/>
</dbReference>
<evidence type="ECO:0000256" key="10">
    <source>
        <dbReference type="ARBA" id="ARBA00023065"/>
    </source>
</evidence>
<dbReference type="NCBIfam" id="TIGR00797">
    <property type="entry name" value="matE"/>
    <property type="match status" value="1"/>
</dbReference>
<gene>
    <name evidence="14" type="ORF">H9872_04740</name>
</gene>
<feature type="transmembrane region" description="Helical" evidence="13">
    <location>
        <begin position="138"/>
        <end position="157"/>
    </location>
</feature>
<feature type="transmembrane region" description="Helical" evidence="13">
    <location>
        <begin position="52"/>
        <end position="84"/>
    </location>
</feature>
<evidence type="ECO:0000256" key="3">
    <source>
        <dbReference type="ARBA" id="ARBA00010199"/>
    </source>
</evidence>
<comment type="caution">
    <text evidence="14">The sequence shown here is derived from an EMBL/GenBank/DDBJ whole genome shotgun (WGS) entry which is preliminary data.</text>
</comment>
<dbReference type="EMBL" id="JAHLFQ010000102">
    <property type="protein sequence ID" value="MBU3804047.1"/>
    <property type="molecule type" value="Genomic_DNA"/>
</dbReference>
<evidence type="ECO:0000256" key="11">
    <source>
        <dbReference type="ARBA" id="ARBA00023136"/>
    </source>
</evidence>
<dbReference type="GO" id="GO:0015297">
    <property type="term" value="F:antiporter activity"/>
    <property type="evidence" value="ECO:0007669"/>
    <property type="project" value="UniProtKB-KW"/>
</dbReference>
<keyword evidence="5" id="KW-0813">Transport</keyword>
<dbReference type="GO" id="GO:0006811">
    <property type="term" value="P:monoatomic ion transport"/>
    <property type="evidence" value="ECO:0007669"/>
    <property type="project" value="UniProtKB-KW"/>
</dbReference>
<keyword evidence="11 13" id="KW-0472">Membrane</keyword>
<accession>A0A9E2NKM8</accession>
<evidence type="ECO:0000313" key="15">
    <source>
        <dbReference type="Proteomes" id="UP000824229"/>
    </source>
</evidence>
<evidence type="ECO:0000256" key="9">
    <source>
        <dbReference type="ARBA" id="ARBA00022989"/>
    </source>
</evidence>
<evidence type="ECO:0000256" key="2">
    <source>
        <dbReference type="ARBA" id="ARBA00004651"/>
    </source>
</evidence>
<organism evidence="14 15">
    <name type="scientific">Candidatus Cellulosilyticum pullistercoris</name>
    <dbReference type="NCBI Taxonomy" id="2838521"/>
    <lineage>
        <taxon>Bacteria</taxon>
        <taxon>Bacillati</taxon>
        <taxon>Bacillota</taxon>
        <taxon>Clostridia</taxon>
        <taxon>Lachnospirales</taxon>
        <taxon>Cellulosilyticaceae</taxon>
        <taxon>Cellulosilyticum</taxon>
    </lineage>
</organism>
<name>A0A9E2NKM8_9FIRM</name>
<keyword evidence="6" id="KW-0050">Antiport</keyword>
<feature type="transmembrane region" description="Helical" evidence="13">
    <location>
        <begin position="12"/>
        <end position="32"/>
    </location>
</feature>
<evidence type="ECO:0000256" key="7">
    <source>
        <dbReference type="ARBA" id="ARBA00022475"/>
    </source>
</evidence>
<dbReference type="PIRSF" id="PIRSF006603">
    <property type="entry name" value="DinF"/>
    <property type="match status" value="1"/>
</dbReference>
<feature type="transmembrane region" description="Helical" evidence="13">
    <location>
        <begin position="198"/>
        <end position="217"/>
    </location>
</feature>
<keyword evidence="8 13" id="KW-0812">Transmembrane</keyword>
<dbReference type="GO" id="GO:0042910">
    <property type="term" value="F:xenobiotic transmembrane transporter activity"/>
    <property type="evidence" value="ECO:0007669"/>
    <property type="project" value="InterPro"/>
</dbReference>
<dbReference type="Proteomes" id="UP000824229">
    <property type="component" value="Unassembled WGS sequence"/>
</dbReference>
<dbReference type="PANTHER" id="PTHR43298:SF2">
    <property type="entry name" value="FMN_FAD EXPORTER YEEO-RELATED"/>
    <property type="match status" value="1"/>
</dbReference>
<feature type="transmembrane region" description="Helical" evidence="13">
    <location>
        <begin position="324"/>
        <end position="345"/>
    </location>
</feature>